<dbReference type="HAMAP" id="MF_00321">
    <property type="entry name" value="GTPase_EngB"/>
    <property type="match status" value="1"/>
</dbReference>
<dbReference type="EMBL" id="BOLY01000005">
    <property type="protein sequence ID" value="GIZ45236.1"/>
    <property type="molecule type" value="Genomic_DNA"/>
</dbReference>
<dbReference type="InterPro" id="IPR052279">
    <property type="entry name" value="EngB_GTPase"/>
</dbReference>
<keyword evidence="5" id="KW-0547">Nucleotide-binding</keyword>
<dbReference type="InterPro" id="IPR027417">
    <property type="entry name" value="P-loop_NTPase"/>
</dbReference>
<name>A0A9P3CM80_9PEZI</name>
<accession>A0A9P3CM80</accession>
<gene>
    <name evidence="10" type="ORF">CKM354_000841400</name>
</gene>
<dbReference type="PANTHER" id="PTHR46498:SF1">
    <property type="entry name" value="GTP-BINDING PROTEIN 8"/>
    <property type="match status" value="1"/>
</dbReference>
<dbReference type="GO" id="GO:0005739">
    <property type="term" value="C:mitochondrion"/>
    <property type="evidence" value="ECO:0007669"/>
    <property type="project" value="TreeGrafter"/>
</dbReference>
<dbReference type="RefSeq" id="XP_044659723.1">
    <property type="nucleotide sequence ID" value="XM_044803788.1"/>
</dbReference>
<evidence type="ECO:0000256" key="1">
    <source>
        <dbReference type="ARBA" id="ARBA00001946"/>
    </source>
</evidence>
<evidence type="ECO:0000256" key="8">
    <source>
        <dbReference type="SAM" id="MobiDB-lite"/>
    </source>
</evidence>
<dbReference type="InterPro" id="IPR030393">
    <property type="entry name" value="G_ENGB_dom"/>
</dbReference>
<feature type="region of interest" description="Disordered" evidence="8">
    <location>
        <begin position="139"/>
        <end position="165"/>
    </location>
</feature>
<dbReference type="GO" id="GO:0046872">
    <property type="term" value="F:metal ion binding"/>
    <property type="evidence" value="ECO:0007669"/>
    <property type="project" value="UniProtKB-KW"/>
</dbReference>
<dbReference type="OrthoDB" id="391988at2759"/>
<keyword evidence="4" id="KW-0479">Metal-binding</keyword>
<evidence type="ECO:0000256" key="7">
    <source>
        <dbReference type="ARBA" id="ARBA00023134"/>
    </source>
</evidence>
<dbReference type="InterPro" id="IPR019987">
    <property type="entry name" value="GTP-bd_ribosome_bio_YsxC"/>
</dbReference>
<organism evidence="10 11">
    <name type="scientific">Cercospora kikuchii</name>
    <dbReference type="NCBI Taxonomy" id="84275"/>
    <lineage>
        <taxon>Eukaryota</taxon>
        <taxon>Fungi</taxon>
        <taxon>Dikarya</taxon>
        <taxon>Ascomycota</taxon>
        <taxon>Pezizomycotina</taxon>
        <taxon>Dothideomycetes</taxon>
        <taxon>Dothideomycetidae</taxon>
        <taxon>Mycosphaerellales</taxon>
        <taxon>Mycosphaerellaceae</taxon>
        <taxon>Cercospora</taxon>
    </lineage>
</organism>
<dbReference type="Gene3D" id="3.40.50.300">
    <property type="entry name" value="P-loop containing nucleotide triphosphate hydrolases"/>
    <property type="match status" value="1"/>
</dbReference>
<evidence type="ECO:0000256" key="3">
    <source>
        <dbReference type="ARBA" id="ARBA00015370"/>
    </source>
</evidence>
<comment type="cofactor">
    <cofactor evidence="1">
        <name>Mg(2+)</name>
        <dbReference type="ChEBI" id="CHEBI:18420"/>
    </cofactor>
</comment>
<dbReference type="PROSITE" id="PS51706">
    <property type="entry name" value="G_ENGB"/>
    <property type="match status" value="1"/>
</dbReference>
<evidence type="ECO:0000259" key="9">
    <source>
        <dbReference type="PROSITE" id="PS51706"/>
    </source>
</evidence>
<evidence type="ECO:0000256" key="6">
    <source>
        <dbReference type="ARBA" id="ARBA00022842"/>
    </source>
</evidence>
<evidence type="ECO:0000256" key="4">
    <source>
        <dbReference type="ARBA" id="ARBA00022723"/>
    </source>
</evidence>
<dbReference type="InterPro" id="IPR006073">
    <property type="entry name" value="GTP-bd"/>
</dbReference>
<dbReference type="GeneID" id="68293989"/>
<dbReference type="GO" id="GO:0005525">
    <property type="term" value="F:GTP binding"/>
    <property type="evidence" value="ECO:0007669"/>
    <property type="project" value="UniProtKB-KW"/>
</dbReference>
<proteinExistence type="inferred from homology"/>
<keyword evidence="7" id="KW-0342">GTP-binding</keyword>
<evidence type="ECO:0000313" key="11">
    <source>
        <dbReference type="Proteomes" id="UP000825890"/>
    </source>
</evidence>
<evidence type="ECO:0000313" key="10">
    <source>
        <dbReference type="EMBL" id="GIZ45236.1"/>
    </source>
</evidence>
<dbReference type="AlphaFoldDB" id="A0A9P3CM80"/>
<dbReference type="Pfam" id="PF01926">
    <property type="entry name" value="MMR_HSR1"/>
    <property type="match status" value="1"/>
</dbReference>
<comment type="caution">
    <text evidence="10">The sequence shown here is derived from an EMBL/GenBank/DDBJ whole genome shotgun (WGS) entry which is preliminary data.</text>
</comment>
<keyword evidence="6" id="KW-0460">Magnesium</keyword>
<reference evidence="10 11" key="1">
    <citation type="submission" date="2021-01" db="EMBL/GenBank/DDBJ databases">
        <title>Cercospora kikuchii MAFF 305040 whole genome shotgun sequence.</title>
        <authorList>
            <person name="Kashiwa T."/>
            <person name="Suzuki T."/>
        </authorList>
    </citation>
    <scope>NUCLEOTIDE SEQUENCE [LARGE SCALE GENOMIC DNA]</scope>
    <source>
        <strain evidence="10 11">MAFF 305040</strain>
    </source>
</reference>
<dbReference type="Proteomes" id="UP000825890">
    <property type="component" value="Unassembled WGS sequence"/>
</dbReference>
<evidence type="ECO:0000256" key="5">
    <source>
        <dbReference type="ARBA" id="ARBA00022741"/>
    </source>
</evidence>
<sequence>MDFLRLPSTLRRSILNHPSIRHVILRHVSTTASPAAVDTSTPPTLLKISPETLNSYTISNPPTPSDLILARSFFTKHHPEILYSSPHFRSLPPSPFPEVAFLGRSNVGKSSLLNALFGRPHSDIARVSKKPGKTRTINAFGVGGSGLINPRPKSPARDSTGQELNPKAETWKRWGRGGLLVVDMPGYGSGSREEWGGEIMKYLENRKQLRRTYVLVDAEHGLKRTDVQLLVHLRKQGIAHQVVLSKVDKILYPDSKFPGPLKVHNGLTKLRSRCMEMREELDEAAAEEGVRGRMGDLMCCSSEKSLDEKNKTKRIGIDELRWSILTACGLEKSLDLKRAVDVKILEAEDFQDKEEKQQFTPM</sequence>
<evidence type="ECO:0000256" key="2">
    <source>
        <dbReference type="ARBA" id="ARBA00009638"/>
    </source>
</evidence>
<dbReference type="PANTHER" id="PTHR46498">
    <property type="entry name" value="GTP-BINDING PROTEIN 8"/>
    <property type="match status" value="1"/>
</dbReference>
<keyword evidence="11" id="KW-1185">Reference proteome</keyword>
<protein>
    <recommendedName>
        <fullName evidence="3">GTP-binding protein 8</fullName>
    </recommendedName>
</protein>
<comment type="similarity">
    <text evidence="2">Belongs to the TRAFAC class TrmE-Era-EngA-EngB-Septin-like GTPase superfamily. EngB GTPase family.</text>
</comment>
<dbReference type="SUPFAM" id="SSF52540">
    <property type="entry name" value="P-loop containing nucleoside triphosphate hydrolases"/>
    <property type="match status" value="1"/>
</dbReference>
<feature type="domain" description="EngB-type G" evidence="9">
    <location>
        <begin position="95"/>
        <end position="304"/>
    </location>
</feature>
<dbReference type="CDD" id="cd01876">
    <property type="entry name" value="YihA_EngB"/>
    <property type="match status" value="1"/>
</dbReference>